<dbReference type="InterPro" id="IPR029058">
    <property type="entry name" value="AB_hydrolase_fold"/>
</dbReference>
<gene>
    <name evidence="2" type="ORF">R3P93_18260</name>
</gene>
<dbReference type="PRINTS" id="PR00111">
    <property type="entry name" value="ABHYDROLASE"/>
</dbReference>
<keyword evidence="2" id="KW-0378">Hydrolase</keyword>
<dbReference type="InterPro" id="IPR000073">
    <property type="entry name" value="AB_hydrolase_1"/>
</dbReference>
<reference evidence="2 3" key="1">
    <citation type="submission" date="2023-10" db="EMBL/GenBank/DDBJ databases">
        <title>Development of a sustainable strategy for remediation of hydrocarbon-contaminated territories based on the waste exchange concept.</title>
        <authorList>
            <person name="Krivoruchko A."/>
        </authorList>
    </citation>
    <scope>NUCLEOTIDE SEQUENCE [LARGE SCALE GENOMIC DNA]</scope>
    <source>
        <strain evidence="2 3">IEGM 1327</strain>
    </source>
</reference>
<keyword evidence="3" id="KW-1185">Reference proteome</keyword>
<dbReference type="PANTHER" id="PTHR43798">
    <property type="entry name" value="MONOACYLGLYCEROL LIPASE"/>
    <property type="match status" value="1"/>
</dbReference>
<name>A0ABU4D459_9NOCA</name>
<evidence type="ECO:0000313" key="3">
    <source>
        <dbReference type="Proteomes" id="UP001186104"/>
    </source>
</evidence>
<protein>
    <submittedName>
        <fullName evidence="2">Alpha/beta hydrolase</fullName>
    </submittedName>
</protein>
<feature type="domain" description="AB hydrolase-1" evidence="1">
    <location>
        <begin position="29"/>
        <end position="250"/>
    </location>
</feature>
<dbReference type="EMBL" id="JAWLKF010000011">
    <property type="protein sequence ID" value="MDV6304509.1"/>
    <property type="molecule type" value="Genomic_DNA"/>
</dbReference>
<accession>A0ABU4D459</accession>
<sequence>MTIGSMTGSTFVGGLHVVQHQPPQRVFDPVVLILHGIGGSARSSAHVASELADRGVHAWCLDAAGYGESADPGTEHDAVADVLRVADAISPDRPLVLLGTSWGGVVALATALARPERIAGLVLADSTRGSGATPEKAESMRARSRDLAERGSAVIAAERAPRLLAPGADPKMVETVRASMSALRHSGFAAAAEFMASTDHGPRLGEVTCPTLVLVGKHDVVTGVNESHLLAESIPGAQFRSIPDAGHVAIQEQPAAAAALVTNFLEHLT</sequence>
<dbReference type="SUPFAM" id="SSF53474">
    <property type="entry name" value="alpha/beta-Hydrolases"/>
    <property type="match status" value="1"/>
</dbReference>
<dbReference type="Proteomes" id="UP001186104">
    <property type="component" value="Unassembled WGS sequence"/>
</dbReference>
<organism evidence="2 3">
    <name type="scientific">Rhodococcus cerastii</name>
    <dbReference type="NCBI Taxonomy" id="908616"/>
    <lineage>
        <taxon>Bacteria</taxon>
        <taxon>Bacillati</taxon>
        <taxon>Actinomycetota</taxon>
        <taxon>Actinomycetes</taxon>
        <taxon>Mycobacteriales</taxon>
        <taxon>Nocardiaceae</taxon>
        <taxon>Rhodococcus</taxon>
    </lineage>
</organism>
<dbReference type="RefSeq" id="WP_317533692.1">
    <property type="nucleotide sequence ID" value="NZ_JAWLKF010000011.1"/>
</dbReference>
<proteinExistence type="predicted"/>
<evidence type="ECO:0000259" key="1">
    <source>
        <dbReference type="Pfam" id="PF00561"/>
    </source>
</evidence>
<evidence type="ECO:0000313" key="2">
    <source>
        <dbReference type="EMBL" id="MDV6304509.1"/>
    </source>
</evidence>
<dbReference type="Gene3D" id="3.40.50.1820">
    <property type="entry name" value="alpha/beta hydrolase"/>
    <property type="match status" value="1"/>
</dbReference>
<dbReference type="InterPro" id="IPR050266">
    <property type="entry name" value="AB_hydrolase_sf"/>
</dbReference>
<dbReference type="PANTHER" id="PTHR43798:SF33">
    <property type="entry name" value="HYDROLASE, PUTATIVE (AFU_ORTHOLOGUE AFUA_2G14860)-RELATED"/>
    <property type="match status" value="1"/>
</dbReference>
<dbReference type="GO" id="GO:0016787">
    <property type="term" value="F:hydrolase activity"/>
    <property type="evidence" value="ECO:0007669"/>
    <property type="project" value="UniProtKB-KW"/>
</dbReference>
<comment type="caution">
    <text evidence="2">The sequence shown here is derived from an EMBL/GenBank/DDBJ whole genome shotgun (WGS) entry which is preliminary data.</text>
</comment>
<dbReference type="Pfam" id="PF00561">
    <property type="entry name" value="Abhydrolase_1"/>
    <property type="match status" value="1"/>
</dbReference>